<dbReference type="Proteomes" id="UP000823775">
    <property type="component" value="Unassembled WGS sequence"/>
</dbReference>
<comment type="caution">
    <text evidence="1">The sequence shown here is derived from an EMBL/GenBank/DDBJ whole genome shotgun (WGS) entry which is preliminary data.</text>
</comment>
<gene>
    <name evidence="1" type="ORF">HAX54_023206</name>
</gene>
<accession>A0ABS8S716</accession>
<organism evidence="1 2">
    <name type="scientific">Datura stramonium</name>
    <name type="common">Jimsonweed</name>
    <name type="synonym">Common thornapple</name>
    <dbReference type="NCBI Taxonomy" id="4076"/>
    <lineage>
        <taxon>Eukaryota</taxon>
        <taxon>Viridiplantae</taxon>
        <taxon>Streptophyta</taxon>
        <taxon>Embryophyta</taxon>
        <taxon>Tracheophyta</taxon>
        <taxon>Spermatophyta</taxon>
        <taxon>Magnoliopsida</taxon>
        <taxon>eudicotyledons</taxon>
        <taxon>Gunneridae</taxon>
        <taxon>Pentapetalae</taxon>
        <taxon>asterids</taxon>
        <taxon>lamiids</taxon>
        <taxon>Solanales</taxon>
        <taxon>Solanaceae</taxon>
        <taxon>Solanoideae</taxon>
        <taxon>Datureae</taxon>
        <taxon>Datura</taxon>
    </lineage>
</organism>
<name>A0ABS8S716_DATST</name>
<protein>
    <submittedName>
        <fullName evidence="1">Uncharacterized protein</fullName>
    </submittedName>
</protein>
<proteinExistence type="predicted"/>
<reference evidence="1 2" key="1">
    <citation type="journal article" date="2021" name="BMC Genomics">
        <title>Datura genome reveals duplications of psychoactive alkaloid biosynthetic genes and high mutation rate following tissue culture.</title>
        <authorList>
            <person name="Rajewski A."/>
            <person name="Carter-House D."/>
            <person name="Stajich J."/>
            <person name="Litt A."/>
        </authorList>
    </citation>
    <scope>NUCLEOTIDE SEQUENCE [LARGE SCALE GENOMIC DNA]</scope>
    <source>
        <strain evidence="1">AR-01</strain>
    </source>
</reference>
<sequence length="109" mass="12958">MRKEEDDGVVSNKGPELDAARYRSLMLLRHWPCGEESQRWRLCSGERKCECSEGCWQERRWKWFVRRVMVIVEEKRGSNGDLIKVEVEKMGNWKGEIVERLAMGEDKRV</sequence>
<keyword evidence="2" id="KW-1185">Reference proteome</keyword>
<dbReference type="EMBL" id="JACEIK010000281">
    <property type="protein sequence ID" value="MCD7454010.1"/>
    <property type="molecule type" value="Genomic_DNA"/>
</dbReference>
<evidence type="ECO:0000313" key="2">
    <source>
        <dbReference type="Proteomes" id="UP000823775"/>
    </source>
</evidence>
<evidence type="ECO:0000313" key="1">
    <source>
        <dbReference type="EMBL" id="MCD7454010.1"/>
    </source>
</evidence>